<dbReference type="GO" id="GO:0032259">
    <property type="term" value="P:methylation"/>
    <property type="evidence" value="ECO:0007669"/>
    <property type="project" value="UniProtKB-KW"/>
</dbReference>
<dbReference type="PROSITE" id="PS00094">
    <property type="entry name" value="C5_MTASE_1"/>
    <property type="match status" value="1"/>
</dbReference>
<evidence type="ECO:0000256" key="8">
    <source>
        <dbReference type="RuleBase" id="RU000417"/>
    </source>
</evidence>
<dbReference type="PANTHER" id="PTHR10629:SF52">
    <property type="entry name" value="DNA (CYTOSINE-5)-METHYLTRANSFERASE 1"/>
    <property type="match status" value="1"/>
</dbReference>
<reference evidence="9 10" key="1">
    <citation type="submission" date="2023-07" db="EMBL/GenBank/DDBJ databases">
        <title>Plant endophyte Pseudomonas khavaziana can be used to control wheat stem rot.</title>
        <authorList>
            <person name="Guo S."/>
            <person name="Shen X."/>
        </authorList>
    </citation>
    <scope>NUCLEOTIDE SEQUENCE [LARGE SCALE GENOMIC DNA]</scope>
    <source>
        <strain evidence="9 10">SR9</strain>
    </source>
</reference>
<evidence type="ECO:0000256" key="3">
    <source>
        <dbReference type="ARBA" id="ARBA00022691"/>
    </source>
</evidence>
<dbReference type="Gene3D" id="3.90.120.10">
    <property type="entry name" value="DNA Methylase, subunit A, domain 2"/>
    <property type="match status" value="1"/>
</dbReference>
<evidence type="ECO:0000256" key="5">
    <source>
        <dbReference type="ARBA" id="ARBA00047422"/>
    </source>
</evidence>
<dbReference type="Pfam" id="PF00145">
    <property type="entry name" value="DNA_methylase"/>
    <property type="match status" value="1"/>
</dbReference>
<comment type="similarity">
    <text evidence="6 7">Belongs to the class I-like SAM-binding methyltransferase superfamily. C5-methyltransferase family.</text>
</comment>
<dbReference type="RefSeq" id="WP_338476250.1">
    <property type="nucleotide sequence ID" value="NZ_CP129946.1"/>
</dbReference>
<dbReference type="PANTHER" id="PTHR10629">
    <property type="entry name" value="CYTOSINE-SPECIFIC METHYLTRANSFERASE"/>
    <property type="match status" value="1"/>
</dbReference>
<evidence type="ECO:0000313" key="10">
    <source>
        <dbReference type="Proteomes" id="UP001347174"/>
    </source>
</evidence>
<proteinExistence type="inferred from homology"/>
<comment type="catalytic activity">
    <reaction evidence="5 8">
        <text>a 2'-deoxycytidine in DNA + S-adenosyl-L-methionine = a 5-methyl-2'-deoxycytidine in DNA + S-adenosyl-L-homocysteine + H(+)</text>
        <dbReference type="Rhea" id="RHEA:13681"/>
        <dbReference type="Rhea" id="RHEA-COMP:11369"/>
        <dbReference type="Rhea" id="RHEA-COMP:11370"/>
        <dbReference type="ChEBI" id="CHEBI:15378"/>
        <dbReference type="ChEBI" id="CHEBI:57856"/>
        <dbReference type="ChEBI" id="CHEBI:59789"/>
        <dbReference type="ChEBI" id="CHEBI:85452"/>
        <dbReference type="ChEBI" id="CHEBI:85454"/>
        <dbReference type="EC" id="2.1.1.37"/>
    </reaction>
</comment>
<accession>A0ABZ2DFN0</accession>
<evidence type="ECO:0000256" key="4">
    <source>
        <dbReference type="ARBA" id="ARBA00022747"/>
    </source>
</evidence>
<evidence type="ECO:0000256" key="7">
    <source>
        <dbReference type="RuleBase" id="RU000416"/>
    </source>
</evidence>
<evidence type="ECO:0000256" key="6">
    <source>
        <dbReference type="PROSITE-ProRule" id="PRU01016"/>
    </source>
</evidence>
<feature type="active site" evidence="6">
    <location>
        <position position="84"/>
    </location>
</feature>
<evidence type="ECO:0000256" key="2">
    <source>
        <dbReference type="ARBA" id="ARBA00022679"/>
    </source>
</evidence>
<dbReference type="SUPFAM" id="SSF53335">
    <property type="entry name" value="S-adenosyl-L-methionine-dependent methyltransferases"/>
    <property type="match status" value="1"/>
</dbReference>
<sequence>MSIKDATKKLRSSPSFISLFSGCGGLDLGFIKAGFVPKAAYDIWPLAVENYERNLGQHIQILDLSHAKIPYTGQCDIVVAGSPCQGFSTVGKRILDDPRNNLLHSAVKIAIDANPKVMIFENVPGILQGGHKKHWDLACKTIEIAGYNFSGMIIDSREIGVPQTRKRVILVAWKKNIELKPQIITMQPPTLQEVIMGSSSLPNHEPKRLTPDSADYKISYRIRAGQKLCNVRGAQTSVHTWEIPEVFGETSDEEKEVLTTIMKLRRRNRTRTFGDADPVSIECIQTELGRRVLRNINSLAKKNYIKPVDSKIDLRHTFNGKYRRASPDGASFTVDSRFGDPRCFLHPTEQRGFSVREAARIQGFPDEYIFHGSIEDQFRLVANAVPPLMGLAIGEMIKSALASESDHE</sequence>
<dbReference type="Proteomes" id="UP001347174">
    <property type="component" value="Chromosome"/>
</dbReference>
<evidence type="ECO:0000313" key="9">
    <source>
        <dbReference type="EMBL" id="WWA77117.1"/>
    </source>
</evidence>
<dbReference type="PROSITE" id="PS51679">
    <property type="entry name" value="SAM_MT_C5"/>
    <property type="match status" value="1"/>
</dbReference>
<keyword evidence="3 6" id="KW-0949">S-adenosyl-L-methionine</keyword>
<keyword evidence="1 6" id="KW-0489">Methyltransferase</keyword>
<keyword evidence="2 6" id="KW-0808">Transferase</keyword>
<gene>
    <name evidence="9" type="ORF">QYQ93_02440</name>
</gene>
<dbReference type="InterPro" id="IPR050390">
    <property type="entry name" value="C5-Methyltransferase"/>
</dbReference>
<dbReference type="GO" id="GO:0003886">
    <property type="term" value="F:DNA (cytosine-5-)-methyltransferase activity"/>
    <property type="evidence" value="ECO:0007669"/>
    <property type="project" value="UniProtKB-EC"/>
</dbReference>
<dbReference type="PRINTS" id="PR00105">
    <property type="entry name" value="C5METTRFRASE"/>
</dbReference>
<name>A0ABZ2DFN0_9PSED</name>
<keyword evidence="4" id="KW-0680">Restriction system</keyword>
<dbReference type="PROSITE" id="PS51257">
    <property type="entry name" value="PROKAR_LIPOPROTEIN"/>
    <property type="match status" value="1"/>
</dbReference>
<dbReference type="NCBIfam" id="TIGR00675">
    <property type="entry name" value="dcm"/>
    <property type="match status" value="1"/>
</dbReference>
<dbReference type="InterPro" id="IPR001525">
    <property type="entry name" value="C5_MeTfrase"/>
</dbReference>
<dbReference type="Gene3D" id="3.40.50.150">
    <property type="entry name" value="Vaccinia Virus protein VP39"/>
    <property type="match status" value="1"/>
</dbReference>
<keyword evidence="10" id="KW-1185">Reference proteome</keyword>
<evidence type="ECO:0000256" key="1">
    <source>
        <dbReference type="ARBA" id="ARBA00022603"/>
    </source>
</evidence>
<dbReference type="EMBL" id="CP129946">
    <property type="protein sequence ID" value="WWA77117.1"/>
    <property type="molecule type" value="Genomic_DNA"/>
</dbReference>
<protein>
    <recommendedName>
        <fullName evidence="8">Cytosine-specific methyltransferase</fullName>
        <ecNumber evidence="8">2.1.1.37</ecNumber>
    </recommendedName>
</protein>
<dbReference type="InterPro" id="IPR029063">
    <property type="entry name" value="SAM-dependent_MTases_sf"/>
</dbReference>
<dbReference type="EC" id="2.1.1.37" evidence="8"/>
<organism evidence="9 10">
    <name type="scientific">Pseudomonas khavaziana</name>
    <dbReference type="NCBI Taxonomy" id="2842351"/>
    <lineage>
        <taxon>Bacteria</taxon>
        <taxon>Pseudomonadati</taxon>
        <taxon>Pseudomonadota</taxon>
        <taxon>Gammaproteobacteria</taxon>
        <taxon>Pseudomonadales</taxon>
        <taxon>Pseudomonadaceae</taxon>
        <taxon>Pseudomonas</taxon>
    </lineage>
</organism>
<dbReference type="InterPro" id="IPR018117">
    <property type="entry name" value="C5_DNA_meth_AS"/>
</dbReference>